<dbReference type="InterPro" id="IPR003018">
    <property type="entry name" value="GAF"/>
</dbReference>
<dbReference type="GO" id="GO:0052621">
    <property type="term" value="F:diguanylate cyclase activity"/>
    <property type="evidence" value="ECO:0007669"/>
    <property type="project" value="TreeGrafter"/>
</dbReference>
<dbReference type="GO" id="GO:0005886">
    <property type="term" value="C:plasma membrane"/>
    <property type="evidence" value="ECO:0007669"/>
    <property type="project" value="TreeGrafter"/>
</dbReference>
<dbReference type="PROSITE" id="PS50887">
    <property type="entry name" value="GGDEF"/>
    <property type="match status" value="1"/>
</dbReference>
<dbReference type="InterPro" id="IPR050469">
    <property type="entry name" value="Diguanylate_Cyclase"/>
</dbReference>
<feature type="transmembrane region" description="Helical" evidence="1">
    <location>
        <begin position="105"/>
        <end position="126"/>
    </location>
</feature>
<dbReference type="GO" id="GO:1902201">
    <property type="term" value="P:negative regulation of bacterial-type flagellum-dependent cell motility"/>
    <property type="evidence" value="ECO:0007669"/>
    <property type="project" value="TreeGrafter"/>
</dbReference>
<dbReference type="AlphaFoldDB" id="A0A3A9KCN1"/>
<feature type="transmembrane region" description="Helical" evidence="1">
    <location>
        <begin position="38"/>
        <end position="57"/>
    </location>
</feature>
<keyword evidence="1" id="KW-0472">Membrane</keyword>
<dbReference type="InterPro" id="IPR029016">
    <property type="entry name" value="GAF-like_dom_sf"/>
</dbReference>
<sequence length="566" mass="64281">MPIKNQRLVWVIWFTIFTPFLIYSFSSKSEVLVNNWPDILVFLILMLIASLFPIKFFNTPFMPIQGVSLTLFLFFGMVIEALVIQIAIFSMLLRVRVPKEDAYRFPLNSLIFIGTSFGAGSLFYLTGGTVPINETNSIYSMILPIIVYVSSYFLLNNYLIYILKNTLSTLKIPKFFNRALLLQALTTLLVVPVGITLTVSYHWSGYLAIILVGIPIIAFFIILQLYNRSRHDARLLEKVSQFGHNINDTSTINDILLLFSQSCRSIFSSENILLYERQKNGKLHRINVPSKLPEEMTSITFQDGVTLEVFNTRKSLLFHSKNAWKHLDPLKELTDTQSILSVPVYRKQVAGIVTLTSSKPRVFGKVDLRLLEIMGNYTVVALQNIRQLEQTKQESIMCSLTKIYNFRYFETLLKEQYNQDSLMYSMILIDLDHFKRINDAYGHYSGNKVLKEVASILRDLVGNKGVLARYGGEEFVILLDGQNSLNSTGLANTIREKLENHIFYVTEDLSDGKDADICITASIGVATKEEPSQSPLSVLRNADRAMYTGAKEQGRNKVAVFASTSF</sequence>
<evidence type="ECO:0000256" key="1">
    <source>
        <dbReference type="SAM" id="Phobius"/>
    </source>
</evidence>
<dbReference type="NCBIfam" id="TIGR00254">
    <property type="entry name" value="GGDEF"/>
    <property type="match status" value="1"/>
</dbReference>
<dbReference type="CDD" id="cd01949">
    <property type="entry name" value="GGDEF"/>
    <property type="match status" value="1"/>
</dbReference>
<dbReference type="SMART" id="SM00267">
    <property type="entry name" value="GGDEF"/>
    <property type="match status" value="1"/>
</dbReference>
<dbReference type="GO" id="GO:0043709">
    <property type="term" value="P:cell adhesion involved in single-species biofilm formation"/>
    <property type="evidence" value="ECO:0007669"/>
    <property type="project" value="TreeGrafter"/>
</dbReference>
<evidence type="ECO:0000259" key="2">
    <source>
        <dbReference type="PROSITE" id="PS50887"/>
    </source>
</evidence>
<feature type="domain" description="GGDEF" evidence="2">
    <location>
        <begin position="422"/>
        <end position="563"/>
    </location>
</feature>
<dbReference type="SUPFAM" id="SSF55781">
    <property type="entry name" value="GAF domain-like"/>
    <property type="match status" value="1"/>
</dbReference>
<accession>A0A3A9KCN1</accession>
<organism evidence="3 4">
    <name type="scientific">Salipaludibacillus neizhouensis</name>
    <dbReference type="NCBI Taxonomy" id="885475"/>
    <lineage>
        <taxon>Bacteria</taxon>
        <taxon>Bacillati</taxon>
        <taxon>Bacillota</taxon>
        <taxon>Bacilli</taxon>
        <taxon>Bacillales</taxon>
        <taxon>Bacillaceae</taxon>
    </lineage>
</organism>
<evidence type="ECO:0000313" key="4">
    <source>
        <dbReference type="Proteomes" id="UP000281498"/>
    </source>
</evidence>
<dbReference type="Pfam" id="PF00990">
    <property type="entry name" value="GGDEF"/>
    <property type="match status" value="1"/>
</dbReference>
<feature type="transmembrane region" description="Helical" evidence="1">
    <location>
        <begin position="175"/>
        <end position="197"/>
    </location>
</feature>
<name>A0A3A9KCN1_9BACI</name>
<dbReference type="OrthoDB" id="9759607at2"/>
<feature type="transmembrane region" description="Helical" evidence="1">
    <location>
        <begin position="138"/>
        <end position="163"/>
    </location>
</feature>
<comment type="caution">
    <text evidence="3">The sequence shown here is derived from an EMBL/GenBank/DDBJ whole genome shotgun (WGS) entry which is preliminary data.</text>
</comment>
<protein>
    <recommendedName>
        <fullName evidence="2">GGDEF domain-containing protein</fullName>
    </recommendedName>
</protein>
<keyword evidence="1" id="KW-1133">Transmembrane helix</keyword>
<dbReference type="PANTHER" id="PTHR45138:SF9">
    <property type="entry name" value="DIGUANYLATE CYCLASE DGCM-RELATED"/>
    <property type="match status" value="1"/>
</dbReference>
<dbReference type="Pfam" id="PF13185">
    <property type="entry name" value="GAF_2"/>
    <property type="match status" value="1"/>
</dbReference>
<dbReference type="PANTHER" id="PTHR45138">
    <property type="entry name" value="REGULATORY COMPONENTS OF SENSORY TRANSDUCTION SYSTEM"/>
    <property type="match status" value="1"/>
</dbReference>
<dbReference type="InterPro" id="IPR029787">
    <property type="entry name" value="Nucleotide_cyclase"/>
</dbReference>
<keyword evidence="1" id="KW-0812">Transmembrane</keyword>
<dbReference type="Gene3D" id="3.30.450.40">
    <property type="match status" value="1"/>
</dbReference>
<dbReference type="InterPro" id="IPR043128">
    <property type="entry name" value="Rev_trsase/Diguanyl_cyclase"/>
</dbReference>
<gene>
    <name evidence="3" type="ORF">CR203_07365</name>
</gene>
<dbReference type="RefSeq" id="WP_110938632.1">
    <property type="nucleotide sequence ID" value="NZ_KZ614147.1"/>
</dbReference>
<feature type="transmembrane region" description="Helical" evidence="1">
    <location>
        <begin position="6"/>
        <end position="26"/>
    </location>
</feature>
<dbReference type="InterPro" id="IPR000160">
    <property type="entry name" value="GGDEF_dom"/>
</dbReference>
<feature type="transmembrane region" description="Helical" evidence="1">
    <location>
        <begin position="69"/>
        <end position="93"/>
    </location>
</feature>
<dbReference type="Gene3D" id="3.30.70.270">
    <property type="match status" value="1"/>
</dbReference>
<dbReference type="EMBL" id="PDOE01000002">
    <property type="protein sequence ID" value="RKL68292.1"/>
    <property type="molecule type" value="Genomic_DNA"/>
</dbReference>
<dbReference type="Proteomes" id="UP000281498">
    <property type="component" value="Unassembled WGS sequence"/>
</dbReference>
<reference evidence="3 4" key="1">
    <citation type="submission" date="2017-10" db="EMBL/GenBank/DDBJ databases">
        <title>Bacillus sp. nov., a halophilic bacterium isolated from a Keqin Lake.</title>
        <authorList>
            <person name="Wang H."/>
        </authorList>
    </citation>
    <scope>NUCLEOTIDE SEQUENCE [LARGE SCALE GENOMIC DNA]</scope>
    <source>
        <strain evidence="3 4">KCTC 13187</strain>
    </source>
</reference>
<evidence type="ECO:0000313" key="3">
    <source>
        <dbReference type="EMBL" id="RKL68292.1"/>
    </source>
</evidence>
<feature type="transmembrane region" description="Helical" evidence="1">
    <location>
        <begin position="203"/>
        <end position="226"/>
    </location>
</feature>
<dbReference type="SUPFAM" id="SSF55073">
    <property type="entry name" value="Nucleotide cyclase"/>
    <property type="match status" value="1"/>
</dbReference>
<proteinExistence type="predicted"/>
<keyword evidence="4" id="KW-1185">Reference proteome</keyword>